<protein>
    <recommendedName>
        <fullName evidence="1">F-box protein AT5G49610-like beta-propeller domain-containing protein</fullName>
    </recommendedName>
</protein>
<reference evidence="2" key="1">
    <citation type="submission" date="2023-07" db="EMBL/GenBank/DDBJ databases">
        <title>A chromosome-level genome assembly of Lolium multiflorum.</title>
        <authorList>
            <person name="Chen Y."/>
            <person name="Copetti D."/>
            <person name="Kolliker R."/>
            <person name="Studer B."/>
        </authorList>
    </citation>
    <scope>NUCLEOTIDE SEQUENCE</scope>
    <source>
        <strain evidence="2">02402/16</strain>
        <tissue evidence="2">Leaf</tissue>
    </source>
</reference>
<gene>
    <name evidence="2" type="ORF">QYE76_012417</name>
</gene>
<proteinExistence type="predicted"/>
<evidence type="ECO:0000313" key="2">
    <source>
        <dbReference type="EMBL" id="KAK1695720.1"/>
    </source>
</evidence>
<evidence type="ECO:0000259" key="1">
    <source>
        <dbReference type="Pfam" id="PF23635"/>
    </source>
</evidence>
<dbReference type="PANTHER" id="PTHR33207">
    <property type="entry name" value="F-BOX DOMAIN CONTAINING PROTEIN-RELATED"/>
    <property type="match status" value="1"/>
</dbReference>
<feature type="domain" description="F-box protein AT5G49610-like beta-propeller" evidence="1">
    <location>
        <begin position="126"/>
        <end position="396"/>
    </location>
</feature>
<comment type="caution">
    <text evidence="2">The sequence shown here is derived from an EMBL/GenBank/DDBJ whole genome shotgun (WGS) entry which is preliminary data.</text>
</comment>
<evidence type="ECO:0000313" key="3">
    <source>
        <dbReference type="Proteomes" id="UP001231189"/>
    </source>
</evidence>
<dbReference type="Pfam" id="PF23635">
    <property type="entry name" value="Beta-prop_AT5G49610-like"/>
    <property type="match status" value="1"/>
</dbReference>
<dbReference type="AlphaFoldDB" id="A0AAD8X4Y1"/>
<dbReference type="InterPro" id="IPR036047">
    <property type="entry name" value="F-box-like_dom_sf"/>
</dbReference>
<dbReference type="Proteomes" id="UP001231189">
    <property type="component" value="Unassembled WGS sequence"/>
</dbReference>
<organism evidence="2 3">
    <name type="scientific">Lolium multiflorum</name>
    <name type="common">Italian ryegrass</name>
    <name type="synonym">Lolium perenne subsp. multiflorum</name>
    <dbReference type="NCBI Taxonomy" id="4521"/>
    <lineage>
        <taxon>Eukaryota</taxon>
        <taxon>Viridiplantae</taxon>
        <taxon>Streptophyta</taxon>
        <taxon>Embryophyta</taxon>
        <taxon>Tracheophyta</taxon>
        <taxon>Spermatophyta</taxon>
        <taxon>Magnoliopsida</taxon>
        <taxon>Liliopsida</taxon>
        <taxon>Poales</taxon>
        <taxon>Poaceae</taxon>
        <taxon>BOP clade</taxon>
        <taxon>Pooideae</taxon>
        <taxon>Poodae</taxon>
        <taxon>Poeae</taxon>
        <taxon>Poeae Chloroplast Group 2 (Poeae type)</taxon>
        <taxon>Loliodinae</taxon>
        <taxon>Loliinae</taxon>
        <taxon>Lolium</taxon>
    </lineage>
</organism>
<keyword evidence="3" id="KW-1185">Reference proteome</keyword>
<dbReference type="InterPro" id="IPR056594">
    <property type="entry name" value="AT5G49610-like_b-prop"/>
</dbReference>
<dbReference type="SUPFAM" id="SSF81383">
    <property type="entry name" value="F-box domain"/>
    <property type="match status" value="1"/>
</dbReference>
<sequence length="406" mass="45565">MPPPPLPKKPRSRPAAPTTICDLGDDLLREIFLRLPSLPTLVRAALTCHSSLRAVRSSPAFRRRFRELHSPPLLGIFLHIFESDTPAFRPLRPRSDPGLTAAICGSDFFLTRLPGGDNGSAPAWLIMDCHDGYVLLLSCNSDHIAVYNPLTRALHLFPKPPEEICQDMRVEYHVLSPEEDQGPFRVICVCHEDYGAQAAVLSSETREWQILPWVDAASMLQPALQPWYSEKYSPDDGKLVNGSIYWIAESLATARVLNIATLQFSRIDLPHVEGQEALAAGEARDGKLCIVCTIKLTLVVCLWGTDGDGLERWMLDKRYPLEQAIDELRHRFTGDDVILKVMAIENGFVYLSAYCEVDPKLPGWFLSFCLDTEELNWLCPILHADDMYPYIMAWPPLVLNEPSSSS</sequence>
<name>A0AAD8X4Y1_LOLMU</name>
<accession>A0AAD8X4Y1</accession>
<dbReference type="EMBL" id="JAUUTY010000001">
    <property type="protein sequence ID" value="KAK1695720.1"/>
    <property type="molecule type" value="Genomic_DNA"/>
</dbReference>